<keyword evidence="6 10" id="KW-0297">G-protein coupled receptor</keyword>
<organism evidence="13 14">
    <name type="scientific">Limulus polyphemus</name>
    <name type="common">Atlantic horseshoe crab</name>
    <dbReference type="NCBI Taxonomy" id="6850"/>
    <lineage>
        <taxon>Eukaryota</taxon>
        <taxon>Metazoa</taxon>
        <taxon>Ecdysozoa</taxon>
        <taxon>Arthropoda</taxon>
        <taxon>Chelicerata</taxon>
        <taxon>Merostomata</taxon>
        <taxon>Xiphosura</taxon>
        <taxon>Limulidae</taxon>
        <taxon>Limulus</taxon>
    </lineage>
</organism>
<evidence type="ECO:0000256" key="6">
    <source>
        <dbReference type="ARBA" id="ARBA00023040"/>
    </source>
</evidence>
<comment type="subcellular location">
    <subcellularLocation>
        <location evidence="1">Cell membrane</location>
        <topology evidence="1">Multi-pass membrane protein</topology>
    </subcellularLocation>
</comment>
<feature type="domain" description="G-protein coupled receptors family 1 profile" evidence="12">
    <location>
        <begin position="85"/>
        <end position="404"/>
    </location>
</feature>
<evidence type="ECO:0000313" key="13">
    <source>
        <dbReference type="Proteomes" id="UP000694941"/>
    </source>
</evidence>
<dbReference type="PANTHER" id="PTHR24248">
    <property type="entry name" value="ADRENERGIC RECEPTOR-RELATED G-PROTEIN COUPLED RECEPTOR"/>
    <property type="match status" value="1"/>
</dbReference>
<keyword evidence="9 10" id="KW-0807">Transducer</keyword>
<dbReference type="Pfam" id="PF00001">
    <property type="entry name" value="7tm_1"/>
    <property type="match status" value="1"/>
</dbReference>
<dbReference type="Proteomes" id="UP000694941">
    <property type="component" value="Unplaced"/>
</dbReference>
<evidence type="ECO:0000256" key="7">
    <source>
        <dbReference type="ARBA" id="ARBA00023136"/>
    </source>
</evidence>
<evidence type="ECO:0000259" key="12">
    <source>
        <dbReference type="PROSITE" id="PS50262"/>
    </source>
</evidence>
<keyword evidence="8 10" id="KW-0675">Receptor</keyword>
<feature type="transmembrane region" description="Helical" evidence="11">
    <location>
        <begin position="352"/>
        <end position="372"/>
    </location>
</feature>
<dbReference type="InterPro" id="IPR017452">
    <property type="entry name" value="GPCR_Rhodpsn_7TM"/>
</dbReference>
<reference evidence="14" key="1">
    <citation type="submission" date="2025-08" db="UniProtKB">
        <authorList>
            <consortium name="RefSeq"/>
        </authorList>
    </citation>
    <scope>IDENTIFICATION</scope>
    <source>
        <tissue evidence="14">Muscle</tissue>
    </source>
</reference>
<gene>
    <name evidence="14" type="primary">LOC106457046</name>
</gene>
<name>A0ABM1AZT1_LIMPO</name>
<dbReference type="CDD" id="cd15331">
    <property type="entry name" value="7tmA_5-HT1A_invertebrates"/>
    <property type="match status" value="1"/>
</dbReference>
<dbReference type="PROSITE" id="PS00237">
    <property type="entry name" value="G_PROTEIN_RECEP_F1_1"/>
    <property type="match status" value="1"/>
</dbReference>
<dbReference type="Gene3D" id="1.20.1070.10">
    <property type="entry name" value="Rhodopsin 7-helix transmembrane proteins"/>
    <property type="match status" value="1"/>
</dbReference>
<evidence type="ECO:0000256" key="4">
    <source>
        <dbReference type="ARBA" id="ARBA00022692"/>
    </source>
</evidence>
<accession>A0ABM1AZT1</accession>
<feature type="transmembrane region" description="Helical" evidence="11">
    <location>
        <begin position="102"/>
        <end position="123"/>
    </location>
</feature>
<evidence type="ECO:0000313" key="14">
    <source>
        <dbReference type="RefSeq" id="XP_013771884.1"/>
    </source>
</evidence>
<evidence type="ECO:0000256" key="11">
    <source>
        <dbReference type="SAM" id="Phobius"/>
    </source>
</evidence>
<keyword evidence="3" id="KW-1003">Cell membrane</keyword>
<dbReference type="PROSITE" id="PS50262">
    <property type="entry name" value="G_PROTEIN_RECEP_F1_2"/>
    <property type="match status" value="1"/>
</dbReference>
<dbReference type="GeneID" id="106457046"/>
<dbReference type="PANTHER" id="PTHR24248:SF200">
    <property type="entry name" value="5-HYDROXYTRYPTAMINE RECEPTOR 1B-LIKE ISOFORM X1"/>
    <property type="match status" value="1"/>
</dbReference>
<feature type="transmembrane region" description="Helical" evidence="11">
    <location>
        <begin position="384"/>
        <end position="407"/>
    </location>
</feature>
<dbReference type="SUPFAM" id="SSF81321">
    <property type="entry name" value="Family A G protein-coupled receptor-like"/>
    <property type="match status" value="1"/>
</dbReference>
<feature type="transmembrane region" description="Helical" evidence="11">
    <location>
        <begin position="184"/>
        <end position="207"/>
    </location>
</feature>
<evidence type="ECO:0000256" key="1">
    <source>
        <dbReference type="ARBA" id="ARBA00004651"/>
    </source>
</evidence>
<dbReference type="InterPro" id="IPR000276">
    <property type="entry name" value="GPCR_Rhodpsn"/>
</dbReference>
<keyword evidence="4 10" id="KW-0812">Transmembrane</keyword>
<evidence type="ECO:0000256" key="8">
    <source>
        <dbReference type="ARBA" id="ARBA00023170"/>
    </source>
</evidence>
<dbReference type="PRINTS" id="PR00237">
    <property type="entry name" value="GPCRRHODOPSN"/>
</dbReference>
<protein>
    <submittedName>
        <fullName evidence="14">5-hydroxytryptamine receptor 2B-like</fullName>
    </submittedName>
</protein>
<keyword evidence="13" id="KW-1185">Reference proteome</keyword>
<comment type="similarity">
    <text evidence="2 10">Belongs to the G-protein coupled receptor 1 family.</text>
</comment>
<evidence type="ECO:0000256" key="2">
    <source>
        <dbReference type="ARBA" id="ARBA00010663"/>
    </source>
</evidence>
<evidence type="ECO:0000256" key="3">
    <source>
        <dbReference type="ARBA" id="ARBA00022475"/>
    </source>
</evidence>
<evidence type="ECO:0000256" key="10">
    <source>
        <dbReference type="RuleBase" id="RU000688"/>
    </source>
</evidence>
<feature type="transmembrane region" description="Helical" evidence="11">
    <location>
        <begin position="65"/>
        <end position="95"/>
    </location>
</feature>
<feature type="transmembrane region" description="Helical" evidence="11">
    <location>
        <begin position="227"/>
        <end position="253"/>
    </location>
</feature>
<keyword evidence="7 11" id="KW-0472">Membrane</keyword>
<feature type="transmembrane region" description="Helical" evidence="11">
    <location>
        <begin position="143"/>
        <end position="163"/>
    </location>
</feature>
<dbReference type="RefSeq" id="XP_013771884.1">
    <property type="nucleotide sequence ID" value="XM_013916430.1"/>
</dbReference>
<evidence type="ECO:0000256" key="5">
    <source>
        <dbReference type="ARBA" id="ARBA00022989"/>
    </source>
</evidence>
<evidence type="ECO:0000256" key="9">
    <source>
        <dbReference type="ARBA" id="ARBA00023224"/>
    </source>
</evidence>
<keyword evidence="5 11" id="KW-1133">Transmembrane helix</keyword>
<dbReference type="SMART" id="SM01381">
    <property type="entry name" value="7TM_GPCR_Srsx"/>
    <property type="match status" value="1"/>
</dbReference>
<sequence>MSEVIHKSPVLEDFEISPDHTVQNYSEIFSVVLDEIAFNSSDCGINGTSGNTSTSLCSGDSVISVLWLAGVSFILSLLILATILGNVFVIAAILVEKNLRAVGNYLVLSLALTDLLVACLVMPLGAVYEISQEWLLGPLLCDLWTSCDVLCCTASILHLLAIATDRYWAVTNVDYIHKRSIRHIAFMIFAVWTMALLISVAPFFGWKDPQFEERVLVYKVCLVSQDLSYQVFATCSSFYLPLILVLVLYWRIFKEARKRIRRKPGSSSYCTLQRLPIPSGTTPMTEITTTFTTCSSSNTSSGITTLLQNGPINQALSLRKPGKVTLFSTKKRRKTTKESIDSKRERKAAKTLAIITGVFVACWLPFFIIALMMPMCDDCDPGPFLFSVFLWLGYTNSMLNPIIYTIFSPDFRSAFKRMFWRCLR</sequence>
<proteinExistence type="inferred from homology"/>